<dbReference type="GO" id="GO:0006826">
    <property type="term" value="P:iron ion transport"/>
    <property type="evidence" value="ECO:0007669"/>
    <property type="project" value="InterPro"/>
</dbReference>
<feature type="domain" description="Haemin-degrading HemS/ChuX" evidence="1">
    <location>
        <begin position="222"/>
        <end position="354"/>
    </location>
</feature>
<evidence type="ECO:0000259" key="1">
    <source>
        <dbReference type="Pfam" id="PF05171"/>
    </source>
</evidence>
<accession>A0A6L8WC06</accession>
<comment type="caution">
    <text evidence="2">The sequence shown here is derived from an EMBL/GenBank/DDBJ whole genome shotgun (WGS) entry which is preliminary data.</text>
</comment>
<keyword evidence="3" id="KW-1185">Reference proteome</keyword>
<evidence type="ECO:0000313" key="2">
    <source>
        <dbReference type="EMBL" id="MZR32274.1"/>
    </source>
</evidence>
<name>A0A6L8WC06_9PROT</name>
<dbReference type="Proteomes" id="UP000476030">
    <property type="component" value="Unassembled WGS sequence"/>
</dbReference>
<dbReference type="RefSeq" id="WP_161316863.1">
    <property type="nucleotide sequence ID" value="NZ_WTUW01000009.1"/>
</dbReference>
<protein>
    <submittedName>
        <fullName evidence="2">Hemin-degrading factor</fullName>
    </submittedName>
</protein>
<dbReference type="InterPro" id="IPR007845">
    <property type="entry name" value="HemS/ChuX_dom"/>
</dbReference>
<dbReference type="InterPro" id="IPR053733">
    <property type="entry name" value="Heme_Transport_Util_sf"/>
</dbReference>
<evidence type="ECO:0000313" key="3">
    <source>
        <dbReference type="Proteomes" id="UP000476030"/>
    </source>
</evidence>
<dbReference type="EMBL" id="WTUW01000009">
    <property type="protein sequence ID" value="MZR32274.1"/>
    <property type="molecule type" value="Genomic_DNA"/>
</dbReference>
<reference evidence="2 3" key="1">
    <citation type="submission" date="2019-12" db="EMBL/GenBank/DDBJ databases">
        <title>Snethiella sp. nov. sp. isolated from sea sand.</title>
        <authorList>
            <person name="Kim J."/>
            <person name="Jeong S.E."/>
            <person name="Jung H.S."/>
            <person name="Jeon C.O."/>
        </authorList>
    </citation>
    <scope>NUCLEOTIDE SEQUENCE [LARGE SCALE GENOMIC DNA]</scope>
    <source>
        <strain evidence="2 3">DP05</strain>
    </source>
</reference>
<dbReference type="Gene3D" id="3.40.1570.10">
    <property type="entry name" value="HemS/ChuS/ChuX like domains"/>
    <property type="match status" value="2"/>
</dbReference>
<dbReference type="CDD" id="cd16830">
    <property type="entry name" value="HemS-like_N"/>
    <property type="match status" value="1"/>
</dbReference>
<gene>
    <name evidence="2" type="ORF">GQE98_16670</name>
</gene>
<sequence>MKDTTLTNTLLSPKEIRAEYDRLKEQDGMRARNAASKIGISEGQLVAARVGKDVVRLGDDAEVILKDAVSLGEVMALTRNEHCVHERKGIYENPSFFQHGPMKTGLFVNPDIDLRLFMSHWKHAFAVTEMGKAGARRSLQFFDGAGDAIHKIYLTNHSNETAYDDLVSKHRHAEQETSIKIEGAKPKPVERPDSEIDWEGFRTTWENLKDTHDFFPMLRKFKVGRVQALKKIGTDFAAELDNSAARLVLDRARDSDCEIMVFVGNKGCIQIHTGPVNKLVEAAGWYNVLDPKFNLHLDETGISHTWVTRKPSADGIITAVEVFDKNDDLIVTFFGKRKPGVPELAEWREIVDSLSLKEVTNVA</sequence>
<dbReference type="SUPFAM" id="SSF144064">
    <property type="entry name" value="Heme iron utilization protein-like"/>
    <property type="match status" value="1"/>
</dbReference>
<organism evidence="2 3">
    <name type="scientific">Sneathiella litorea</name>
    <dbReference type="NCBI Taxonomy" id="2606216"/>
    <lineage>
        <taxon>Bacteria</taxon>
        <taxon>Pseudomonadati</taxon>
        <taxon>Pseudomonadota</taxon>
        <taxon>Alphaproteobacteria</taxon>
        <taxon>Sneathiellales</taxon>
        <taxon>Sneathiellaceae</taxon>
        <taxon>Sneathiella</taxon>
    </lineage>
</organism>
<proteinExistence type="predicted"/>
<dbReference type="AlphaFoldDB" id="A0A6L8WC06"/>
<dbReference type="CDD" id="cd16831">
    <property type="entry name" value="HemS-like_C"/>
    <property type="match status" value="1"/>
</dbReference>
<dbReference type="Pfam" id="PF05171">
    <property type="entry name" value="HemS"/>
    <property type="match status" value="2"/>
</dbReference>
<feature type="domain" description="Haemin-degrading HemS/ChuX" evidence="1">
    <location>
        <begin position="39"/>
        <end position="169"/>
    </location>
</feature>